<feature type="region of interest" description="Disordered" evidence="1">
    <location>
        <begin position="135"/>
        <end position="165"/>
    </location>
</feature>
<evidence type="ECO:0000256" key="1">
    <source>
        <dbReference type="SAM" id="MobiDB-lite"/>
    </source>
</evidence>
<reference evidence="2 3" key="1">
    <citation type="journal article" date="2020" name="BMC Genomics">
        <title>Correction to: Identification and distribution of gene clusters required for synthesis of sphingolipid metabolism inhibitors in diverse species of the filamentous fungus Fusarium.</title>
        <authorList>
            <person name="Kim H.S."/>
            <person name="Lohmar J.M."/>
            <person name="Busman M."/>
            <person name="Brown D.W."/>
            <person name="Naumann T.A."/>
            <person name="Divon H.H."/>
            <person name="Lysoe E."/>
            <person name="Uhlig S."/>
            <person name="Proctor R.H."/>
        </authorList>
    </citation>
    <scope>NUCLEOTIDE SEQUENCE [LARGE SCALE GENOMIC DNA]</scope>
    <source>
        <strain evidence="2 3">NRRL 25214</strain>
    </source>
</reference>
<sequence length="229" mass="25595">MNWRHHPPQNRNHFHEYRCIICQSVLDTHRSMRPMVQYIPTDRCYNCTSEISCSLATQNETSSQECLQTRLPVAQAAEHIANEIAEASVQPTYIRPWVPTTIDIILELDDETYTEPSLYDETTEERDERFRNLGAVKDSQTHSLDSSPAPSPSSSGAHDSELGAPGLQAYVREYVLEVSEGEASEFKVSEGQASELDAPEGHAHPVDNAPAPHQGPNEQEEGLNTIRDP</sequence>
<protein>
    <submittedName>
        <fullName evidence="2">Uncharacterized protein</fullName>
    </submittedName>
</protein>
<accession>A0A8H4YSR6</accession>
<evidence type="ECO:0000313" key="2">
    <source>
        <dbReference type="EMBL" id="KAF5233683.1"/>
    </source>
</evidence>
<name>A0A8H4YSR6_9HYPO</name>
<organism evidence="2 3">
    <name type="scientific">Fusarium anthophilum</name>
    <dbReference type="NCBI Taxonomy" id="48485"/>
    <lineage>
        <taxon>Eukaryota</taxon>
        <taxon>Fungi</taxon>
        <taxon>Dikarya</taxon>
        <taxon>Ascomycota</taxon>
        <taxon>Pezizomycotina</taxon>
        <taxon>Sordariomycetes</taxon>
        <taxon>Hypocreomycetidae</taxon>
        <taxon>Hypocreales</taxon>
        <taxon>Nectriaceae</taxon>
        <taxon>Fusarium</taxon>
        <taxon>Fusarium fujikuroi species complex</taxon>
    </lineage>
</organism>
<feature type="region of interest" description="Disordered" evidence="1">
    <location>
        <begin position="181"/>
        <end position="229"/>
    </location>
</feature>
<keyword evidence="3" id="KW-1185">Reference proteome</keyword>
<feature type="compositionally biased region" description="Low complexity" evidence="1">
    <location>
        <begin position="142"/>
        <end position="157"/>
    </location>
</feature>
<dbReference type="AlphaFoldDB" id="A0A8H4YSR6"/>
<comment type="caution">
    <text evidence="2">The sequence shown here is derived from an EMBL/GenBank/DDBJ whole genome shotgun (WGS) entry which is preliminary data.</text>
</comment>
<dbReference type="EMBL" id="JABEVY010000408">
    <property type="protein sequence ID" value="KAF5233683.1"/>
    <property type="molecule type" value="Genomic_DNA"/>
</dbReference>
<dbReference type="Proteomes" id="UP000573603">
    <property type="component" value="Unassembled WGS sequence"/>
</dbReference>
<evidence type="ECO:0000313" key="3">
    <source>
        <dbReference type="Proteomes" id="UP000573603"/>
    </source>
</evidence>
<proteinExistence type="predicted"/>
<gene>
    <name evidence="2" type="ORF">FANTH_12482</name>
</gene>